<dbReference type="EC" id="3.1.26.4" evidence="2"/>
<comment type="caution">
    <text evidence="4">The sequence shown here is derived from an EMBL/GenBank/DDBJ whole genome shotgun (WGS) entry which is preliminary data.</text>
</comment>
<dbReference type="Gene3D" id="3.10.10.10">
    <property type="entry name" value="HIV Type 1 Reverse Transcriptase, subunit A, domain 1"/>
    <property type="match status" value="1"/>
</dbReference>
<name>A0ABR3NKX5_9TELE</name>
<organism evidence="4 5">
    <name type="scientific">Cirrhinus molitorella</name>
    <name type="common">mud carp</name>
    <dbReference type="NCBI Taxonomy" id="172907"/>
    <lineage>
        <taxon>Eukaryota</taxon>
        <taxon>Metazoa</taxon>
        <taxon>Chordata</taxon>
        <taxon>Craniata</taxon>
        <taxon>Vertebrata</taxon>
        <taxon>Euteleostomi</taxon>
        <taxon>Actinopterygii</taxon>
        <taxon>Neopterygii</taxon>
        <taxon>Teleostei</taxon>
        <taxon>Ostariophysi</taxon>
        <taxon>Cypriniformes</taxon>
        <taxon>Cyprinidae</taxon>
        <taxon>Labeoninae</taxon>
        <taxon>Labeonini</taxon>
        <taxon>Cirrhinus</taxon>
    </lineage>
</organism>
<dbReference type="Proteomes" id="UP001558613">
    <property type="component" value="Unassembled WGS sequence"/>
</dbReference>
<dbReference type="PROSITE" id="PS50878">
    <property type="entry name" value="RT_POL"/>
    <property type="match status" value="1"/>
</dbReference>
<dbReference type="CDD" id="cd01647">
    <property type="entry name" value="RT_LTR"/>
    <property type="match status" value="1"/>
</dbReference>
<dbReference type="InterPro" id="IPR053134">
    <property type="entry name" value="RNA-dir_DNA_polymerase"/>
</dbReference>
<dbReference type="InterPro" id="IPR000477">
    <property type="entry name" value="RT_dom"/>
</dbReference>
<dbReference type="PANTHER" id="PTHR24559:SF440">
    <property type="entry name" value="RIBONUCLEASE H"/>
    <property type="match status" value="1"/>
</dbReference>
<comment type="similarity">
    <text evidence="1">Belongs to the beta type-B retroviral polymerase family. HERV class-II K(HML-2) pol subfamily.</text>
</comment>
<protein>
    <recommendedName>
        <fullName evidence="2">ribonuclease H</fullName>
        <ecNumber evidence="2">3.1.26.4</ecNumber>
    </recommendedName>
</protein>
<dbReference type="PANTHER" id="PTHR24559">
    <property type="entry name" value="TRANSPOSON TY3-I GAG-POL POLYPROTEIN"/>
    <property type="match status" value="1"/>
</dbReference>
<feature type="domain" description="Reverse transcriptase" evidence="3">
    <location>
        <begin position="246"/>
        <end position="364"/>
    </location>
</feature>
<dbReference type="InterPro" id="IPR043128">
    <property type="entry name" value="Rev_trsase/Diguanyl_cyclase"/>
</dbReference>
<sequence length="364" mass="41122">MLDSGSMATTLSAAVVPQLREAGVLDQELVPPSDIILVGCGGKQTCPVDRPAYRWYQCAEPLIREMKSNDGFWRVLDKPDQSIQSEDCQFLRMLSSIERWRGSNIPDKSDLAFMGDGWLPVKMINPTNSEIVLRRNAKLADIYPCIALEDFDQVPEQKVFQNVAMSSGNSCGSLSAKSSVSGVRQFSDLQLDELGLKDLIHSLDCGEAKGFCHRIRLTDDRPFRLPYRRLSPAHYHKLKQTLDEMEQKEIIRKSSSEFASPLVLVWKKNGDLRLCTDFRWLNARTVKDAHPLPHQADVLAALGGNALFSTMDLTSGYYNIPLHEEDKKYTAFSSPLGLHEYNRLPQGLWNSPASFMRMMLGYFR</sequence>
<accession>A0ABR3NKX5</accession>
<evidence type="ECO:0000256" key="1">
    <source>
        <dbReference type="ARBA" id="ARBA00010879"/>
    </source>
</evidence>
<dbReference type="SUPFAM" id="SSF56672">
    <property type="entry name" value="DNA/RNA polymerases"/>
    <property type="match status" value="1"/>
</dbReference>
<keyword evidence="5" id="KW-1185">Reference proteome</keyword>
<evidence type="ECO:0000313" key="4">
    <source>
        <dbReference type="EMBL" id="KAL1277422.1"/>
    </source>
</evidence>
<evidence type="ECO:0000256" key="2">
    <source>
        <dbReference type="ARBA" id="ARBA00012180"/>
    </source>
</evidence>
<dbReference type="Pfam" id="PF00078">
    <property type="entry name" value="RVT_1"/>
    <property type="match status" value="1"/>
</dbReference>
<evidence type="ECO:0000259" key="3">
    <source>
        <dbReference type="PROSITE" id="PS50878"/>
    </source>
</evidence>
<evidence type="ECO:0000313" key="5">
    <source>
        <dbReference type="Proteomes" id="UP001558613"/>
    </source>
</evidence>
<proteinExistence type="inferred from homology"/>
<dbReference type="Gene3D" id="3.30.70.270">
    <property type="match status" value="1"/>
</dbReference>
<dbReference type="EMBL" id="JAYMGO010000003">
    <property type="protein sequence ID" value="KAL1277422.1"/>
    <property type="molecule type" value="Genomic_DNA"/>
</dbReference>
<gene>
    <name evidence="4" type="ORF">QQF64_024095</name>
</gene>
<reference evidence="4 5" key="1">
    <citation type="submission" date="2023-09" db="EMBL/GenBank/DDBJ databases">
        <authorList>
            <person name="Wang M."/>
        </authorList>
    </citation>
    <scope>NUCLEOTIDE SEQUENCE [LARGE SCALE GENOMIC DNA]</scope>
    <source>
        <strain evidence="4">GT-2023</strain>
        <tissue evidence="4">Liver</tissue>
    </source>
</reference>
<dbReference type="InterPro" id="IPR043502">
    <property type="entry name" value="DNA/RNA_pol_sf"/>
</dbReference>